<organism evidence="2 3">
    <name type="scientific">Candidozyma auris</name>
    <name type="common">Yeast</name>
    <name type="synonym">Candida auris</name>
    <dbReference type="NCBI Taxonomy" id="498019"/>
    <lineage>
        <taxon>Eukaryota</taxon>
        <taxon>Fungi</taxon>
        <taxon>Dikarya</taxon>
        <taxon>Ascomycota</taxon>
        <taxon>Saccharomycotina</taxon>
        <taxon>Pichiomycetes</taxon>
        <taxon>Metschnikowiaceae</taxon>
        <taxon>Candidozyma</taxon>
    </lineage>
</organism>
<protein>
    <submittedName>
        <fullName evidence="2">Uncharacterized protein</fullName>
    </submittedName>
</protein>
<proteinExistence type="predicted"/>
<dbReference type="EMBL" id="LGST01000050">
    <property type="protein sequence ID" value="KND96715.1"/>
    <property type="molecule type" value="Genomic_DNA"/>
</dbReference>
<dbReference type="AlphaFoldDB" id="A0A0L0NSR3"/>
<evidence type="ECO:0000256" key="1">
    <source>
        <dbReference type="SAM" id="Phobius"/>
    </source>
</evidence>
<feature type="transmembrane region" description="Helical" evidence="1">
    <location>
        <begin position="15"/>
        <end position="34"/>
    </location>
</feature>
<name>A0A0L0NSR3_CANAR</name>
<evidence type="ECO:0000313" key="2">
    <source>
        <dbReference type="EMBL" id="KND96715.1"/>
    </source>
</evidence>
<keyword evidence="1" id="KW-0812">Transmembrane</keyword>
<comment type="caution">
    <text evidence="2">The sequence shown here is derived from an EMBL/GenBank/DDBJ whole genome shotgun (WGS) entry which is preliminary data.</text>
</comment>
<accession>A0A0L0NSR3</accession>
<dbReference type="Proteomes" id="UP000037122">
    <property type="component" value="Unassembled WGS sequence"/>
</dbReference>
<keyword evidence="1" id="KW-1133">Transmembrane helix</keyword>
<reference evidence="3" key="1">
    <citation type="journal article" date="2015" name="BMC Genomics">
        <title>Draft genome of a commonly misdiagnosed multidrug resistant pathogen Candida auris.</title>
        <authorList>
            <person name="Chatterjee S."/>
            <person name="Alampalli S.V."/>
            <person name="Nageshan R.K."/>
            <person name="Chettiar S.T."/>
            <person name="Joshi S."/>
            <person name="Tatu U.S."/>
        </authorList>
    </citation>
    <scope>NUCLEOTIDE SEQUENCE [LARGE SCALE GENOMIC DNA]</scope>
    <source>
        <strain evidence="3">6684</strain>
    </source>
</reference>
<sequence>MQAALSLRHWLSERGLALTLAIGLAVGVALRVALRVFGGVQRVALHLFYGLVLEKRCSVANGGGGVALGAQAGIGGIRLLEQYSGGARMELLGG</sequence>
<gene>
    <name evidence="2" type="ORF">QG37_06827</name>
</gene>
<keyword evidence="1" id="KW-0472">Membrane</keyword>
<evidence type="ECO:0000313" key="3">
    <source>
        <dbReference type="Proteomes" id="UP000037122"/>
    </source>
</evidence>
<dbReference type="VEuPathDB" id="FungiDB:QG37_06827"/>